<dbReference type="NCBIfam" id="TIGR00350">
    <property type="entry name" value="lytR_cpsA_psr"/>
    <property type="match status" value="1"/>
</dbReference>
<reference evidence="5 6" key="1">
    <citation type="submission" date="2020-08" db="EMBL/GenBank/DDBJ databases">
        <title>Sequencing the genomes of 1000 actinobacteria strains.</title>
        <authorList>
            <person name="Klenk H.-P."/>
        </authorList>
    </citation>
    <scope>NUCLEOTIDE SEQUENCE [LARGE SCALE GENOMIC DNA]</scope>
    <source>
        <strain evidence="5 6">DSM 45258</strain>
    </source>
</reference>
<dbReference type="Gene3D" id="3.40.630.190">
    <property type="entry name" value="LCP protein"/>
    <property type="match status" value="1"/>
</dbReference>
<feature type="compositionally biased region" description="Pro residues" evidence="2">
    <location>
        <begin position="477"/>
        <end position="492"/>
    </location>
</feature>
<feature type="region of interest" description="Disordered" evidence="2">
    <location>
        <begin position="468"/>
        <end position="492"/>
    </location>
</feature>
<evidence type="ECO:0000259" key="3">
    <source>
        <dbReference type="Pfam" id="PF03816"/>
    </source>
</evidence>
<dbReference type="RefSeq" id="WP_064440648.1">
    <property type="nucleotide sequence ID" value="NZ_BDDI01000009.1"/>
</dbReference>
<feature type="domain" description="LytR/CpsA/Psr regulator C-terminal" evidence="4">
    <location>
        <begin position="365"/>
        <end position="451"/>
    </location>
</feature>
<comment type="caution">
    <text evidence="5">The sequence shown here is derived from an EMBL/GenBank/DDBJ whole genome shotgun (WGS) entry which is preliminary data.</text>
</comment>
<dbReference type="Pfam" id="PF13399">
    <property type="entry name" value="LytR_C"/>
    <property type="match status" value="1"/>
</dbReference>
<dbReference type="Pfam" id="PF03816">
    <property type="entry name" value="LytR_cpsA_psr"/>
    <property type="match status" value="1"/>
</dbReference>
<dbReference type="AlphaFoldDB" id="A0A839RH59"/>
<keyword evidence="6" id="KW-1185">Reference proteome</keyword>
<sequence length="492" mass="52626">MRHLQIAVALLSVSVLLITGFAWKQFDSFSSRLATAAGLNLGNGEDGAIDILLVGIDSRTDAHGDELSDEELEQLRAGDVDGTNTDTIILIRIPEDGGSAAAFSIPRDSYVEIPEDVPGKDWPSNRKVKINSVFGSTRHQELVRLVEREGMSHEEAEPRATAAGREALVSTVSGLTDITVDHYAEIGLLGFILLTDAVGGVEVCLNNAVNEPKSGANFPAGRQTLDGADALSFVRQREGLPGMDIGRIHRQQVFMASLAQRVLSTQVLTNPTALNRLSQAIQRSVVLDSEWDILGFAKQFQGLAVGDVQFETIPVVSMNSWSTDGMQSVVEIDPDQVRERIAEVLATDPEPEEEEVPDFGFDASEVTVSVANASFIEGLATRVSDELNRVGFSQGEVGNWLGRPTPQSKVITADASSKSAQAIAEHLGGLAIEQDPSLEKNQIQVVLTTRYDGPGAEAPPDSVEAAEQFVAGEEDAPPPPMTADNPGPPCID</sequence>
<evidence type="ECO:0000256" key="2">
    <source>
        <dbReference type="SAM" id="MobiDB-lite"/>
    </source>
</evidence>
<dbReference type="EMBL" id="JACHWS010000001">
    <property type="protein sequence ID" value="MBB3035619.1"/>
    <property type="molecule type" value="Genomic_DNA"/>
</dbReference>
<dbReference type="PANTHER" id="PTHR33392:SF6">
    <property type="entry name" value="POLYISOPRENYL-TEICHOIC ACID--PEPTIDOGLYCAN TEICHOIC ACID TRANSFERASE TAGU"/>
    <property type="match status" value="1"/>
</dbReference>
<evidence type="ECO:0000256" key="1">
    <source>
        <dbReference type="ARBA" id="ARBA00006068"/>
    </source>
</evidence>
<dbReference type="InterPro" id="IPR004474">
    <property type="entry name" value="LytR_CpsA_psr"/>
</dbReference>
<dbReference type="InterPro" id="IPR050922">
    <property type="entry name" value="LytR/CpsA/Psr_CW_biosynth"/>
</dbReference>
<dbReference type="PANTHER" id="PTHR33392">
    <property type="entry name" value="POLYISOPRENYL-TEICHOIC ACID--PEPTIDOGLYCAN TEICHOIC ACID TRANSFERASE TAGU"/>
    <property type="match status" value="1"/>
</dbReference>
<evidence type="ECO:0000259" key="4">
    <source>
        <dbReference type="Pfam" id="PF13399"/>
    </source>
</evidence>
<organism evidence="5 6">
    <name type="scientific">Hoyosella altamirensis</name>
    <dbReference type="NCBI Taxonomy" id="616997"/>
    <lineage>
        <taxon>Bacteria</taxon>
        <taxon>Bacillati</taxon>
        <taxon>Actinomycetota</taxon>
        <taxon>Actinomycetes</taxon>
        <taxon>Mycobacteriales</taxon>
        <taxon>Hoyosellaceae</taxon>
        <taxon>Hoyosella</taxon>
    </lineage>
</organism>
<proteinExistence type="inferred from homology"/>
<dbReference type="Proteomes" id="UP000567922">
    <property type="component" value="Unassembled WGS sequence"/>
</dbReference>
<dbReference type="Gene3D" id="3.30.70.2390">
    <property type="match status" value="1"/>
</dbReference>
<comment type="similarity">
    <text evidence="1">Belongs to the LytR/CpsA/Psr (LCP) family.</text>
</comment>
<dbReference type="InterPro" id="IPR027381">
    <property type="entry name" value="LytR/CpsA/Psr_C"/>
</dbReference>
<protein>
    <submittedName>
        <fullName evidence="5">LCP family protein required for cell wall assembly</fullName>
    </submittedName>
</protein>
<gene>
    <name evidence="5" type="ORF">FHU29_000053</name>
</gene>
<feature type="domain" description="Cell envelope-related transcriptional attenuator" evidence="3">
    <location>
        <begin position="84"/>
        <end position="262"/>
    </location>
</feature>
<evidence type="ECO:0000313" key="6">
    <source>
        <dbReference type="Proteomes" id="UP000567922"/>
    </source>
</evidence>
<dbReference type="OrthoDB" id="9782542at2"/>
<accession>A0A839RH59</accession>
<name>A0A839RH59_9ACTN</name>
<evidence type="ECO:0000313" key="5">
    <source>
        <dbReference type="EMBL" id="MBB3035619.1"/>
    </source>
</evidence>